<dbReference type="Proteomes" id="UP000188354">
    <property type="component" value="Unassembled WGS sequence"/>
</dbReference>
<evidence type="ECO:0000313" key="2">
    <source>
        <dbReference type="Proteomes" id="UP000188354"/>
    </source>
</evidence>
<dbReference type="Gramene" id="OIW20508">
    <property type="protein sequence ID" value="OIW20508"/>
    <property type="gene ID" value="TanjilG_14006"/>
</dbReference>
<reference evidence="1 2" key="1">
    <citation type="journal article" date="2017" name="Plant Biotechnol. J.">
        <title>A comprehensive draft genome sequence for lupin (Lupinus angustifolius), an emerging health food: insights into plant-microbe interactions and legume evolution.</title>
        <authorList>
            <person name="Hane J.K."/>
            <person name="Ming Y."/>
            <person name="Kamphuis L.G."/>
            <person name="Nelson M.N."/>
            <person name="Garg G."/>
            <person name="Atkins C.A."/>
            <person name="Bayer P.E."/>
            <person name="Bravo A."/>
            <person name="Bringans S."/>
            <person name="Cannon S."/>
            <person name="Edwards D."/>
            <person name="Foley R."/>
            <person name="Gao L.L."/>
            <person name="Harrison M.J."/>
            <person name="Huang W."/>
            <person name="Hurgobin B."/>
            <person name="Li S."/>
            <person name="Liu C.W."/>
            <person name="McGrath A."/>
            <person name="Morahan G."/>
            <person name="Murray J."/>
            <person name="Weller J."/>
            <person name="Jian J."/>
            <person name="Singh K.B."/>
        </authorList>
    </citation>
    <scope>NUCLEOTIDE SEQUENCE [LARGE SCALE GENOMIC DNA]</scope>
    <source>
        <strain evidence="2">cv. Tanjil</strain>
        <tissue evidence="1">Whole plant</tissue>
    </source>
</reference>
<dbReference type="AlphaFoldDB" id="A0A394DAZ3"/>
<name>A0A394DAZ3_LUPAN</name>
<protein>
    <submittedName>
        <fullName evidence="1">Uncharacterized protein</fullName>
    </submittedName>
</protein>
<gene>
    <name evidence="1" type="ORF">TanjilG_14006</name>
</gene>
<dbReference type="EMBL" id="MLAU01010270">
    <property type="protein sequence ID" value="OIW20508.1"/>
    <property type="molecule type" value="Genomic_DNA"/>
</dbReference>
<sequence length="106" mass="11475">MGKSKNMCKMLQEVTLKTMEGASSSKLSWMTSLTVSTELGSDVPSPSRQILGSSLVDVAHPSPMLKHLHMLVLLCASMGKYLKMDGVLSEKVQGAMLKALRDEHVA</sequence>
<organism evidence="1 2">
    <name type="scientific">Lupinus angustifolius</name>
    <name type="common">Narrow-leaved blue lupine</name>
    <dbReference type="NCBI Taxonomy" id="3871"/>
    <lineage>
        <taxon>Eukaryota</taxon>
        <taxon>Viridiplantae</taxon>
        <taxon>Streptophyta</taxon>
        <taxon>Embryophyta</taxon>
        <taxon>Tracheophyta</taxon>
        <taxon>Spermatophyta</taxon>
        <taxon>Magnoliopsida</taxon>
        <taxon>eudicotyledons</taxon>
        <taxon>Gunneridae</taxon>
        <taxon>Pentapetalae</taxon>
        <taxon>rosids</taxon>
        <taxon>fabids</taxon>
        <taxon>Fabales</taxon>
        <taxon>Fabaceae</taxon>
        <taxon>Papilionoideae</taxon>
        <taxon>50 kb inversion clade</taxon>
        <taxon>genistoids sensu lato</taxon>
        <taxon>core genistoids</taxon>
        <taxon>Genisteae</taxon>
        <taxon>Lupinus</taxon>
    </lineage>
</organism>
<comment type="caution">
    <text evidence="1">The sequence shown here is derived from an EMBL/GenBank/DDBJ whole genome shotgun (WGS) entry which is preliminary data.</text>
</comment>
<accession>A0A394DAZ3</accession>
<evidence type="ECO:0000313" key="1">
    <source>
        <dbReference type="EMBL" id="OIW20508.1"/>
    </source>
</evidence>
<keyword evidence="2" id="KW-1185">Reference proteome</keyword>
<proteinExistence type="predicted"/>